<dbReference type="SUPFAM" id="SSF49447">
    <property type="entry name" value="Second domain of Mu2 adaptin subunit (ap50) of ap2 adaptor"/>
    <property type="match status" value="1"/>
</dbReference>
<dbReference type="GO" id="GO:0005905">
    <property type="term" value="C:clathrin-coated pit"/>
    <property type="evidence" value="ECO:0007669"/>
    <property type="project" value="UniProtKB-SubCell"/>
</dbReference>
<dbReference type="Pfam" id="PF22699">
    <property type="entry name" value="GMIP-like_FCH"/>
    <property type="match status" value="1"/>
</dbReference>
<keyword evidence="7" id="KW-0472">Membrane</keyword>
<dbReference type="GO" id="GO:0072583">
    <property type="term" value="P:clathrin-dependent endocytosis"/>
    <property type="evidence" value="ECO:0007669"/>
    <property type="project" value="TreeGrafter"/>
</dbReference>
<dbReference type="InterPro" id="IPR027267">
    <property type="entry name" value="AH/BAR_dom_sf"/>
</dbReference>
<reference evidence="13" key="1">
    <citation type="submission" date="2025-08" db="UniProtKB">
        <authorList>
            <consortium name="Ensembl"/>
        </authorList>
    </citation>
    <scope>IDENTIFICATION</scope>
</reference>
<feature type="compositionally biased region" description="Polar residues" evidence="10">
    <location>
        <begin position="388"/>
        <end position="402"/>
    </location>
</feature>
<dbReference type="Ensembl" id="ENSACDT00005014647.1">
    <property type="protein sequence ID" value="ENSACDP00005012128.1"/>
    <property type="gene ID" value="ENSACDG00005008944.1"/>
</dbReference>
<dbReference type="GO" id="GO:0048268">
    <property type="term" value="P:clathrin coat assembly"/>
    <property type="evidence" value="ECO:0007669"/>
    <property type="project" value="TreeGrafter"/>
</dbReference>
<evidence type="ECO:0000256" key="1">
    <source>
        <dbReference type="ARBA" id="ARBA00004283"/>
    </source>
</evidence>
<feature type="compositionally biased region" description="Low complexity" evidence="10">
    <location>
        <begin position="403"/>
        <end position="414"/>
    </location>
</feature>
<evidence type="ECO:0000256" key="10">
    <source>
        <dbReference type="SAM" id="MobiDB-lite"/>
    </source>
</evidence>
<dbReference type="GO" id="GO:0048488">
    <property type="term" value="P:synaptic vesicle endocytosis"/>
    <property type="evidence" value="ECO:0007669"/>
    <property type="project" value="TreeGrafter"/>
</dbReference>
<evidence type="ECO:0000259" key="11">
    <source>
        <dbReference type="PROSITE" id="PS51072"/>
    </source>
</evidence>
<dbReference type="PROSITE" id="PS51072">
    <property type="entry name" value="MHD"/>
    <property type="match status" value="1"/>
</dbReference>
<dbReference type="InterPro" id="IPR030122">
    <property type="entry name" value="FCHo2_F-BAR"/>
</dbReference>
<evidence type="ECO:0000256" key="7">
    <source>
        <dbReference type="ARBA" id="ARBA00023136"/>
    </source>
</evidence>
<gene>
    <name evidence="13" type="primary">FCHO2</name>
</gene>
<dbReference type="FunFam" id="1.20.1270.60:FF:000016">
    <property type="entry name" value="FCH domain only protein 2"/>
    <property type="match status" value="1"/>
</dbReference>
<dbReference type="SMART" id="SM00055">
    <property type="entry name" value="FCH"/>
    <property type="match status" value="1"/>
</dbReference>
<dbReference type="InterPro" id="IPR028565">
    <property type="entry name" value="MHD"/>
</dbReference>
<dbReference type="CDD" id="cd07673">
    <property type="entry name" value="F-BAR_FCHO2"/>
    <property type="match status" value="1"/>
</dbReference>
<protein>
    <recommendedName>
        <fullName evidence="3">F-BAR domain only protein 2</fullName>
    </recommendedName>
</protein>
<proteinExistence type="inferred from homology"/>
<dbReference type="AlphaFoldDB" id="A0A8B9DYP2"/>
<evidence type="ECO:0000256" key="3">
    <source>
        <dbReference type="ARBA" id="ARBA00018998"/>
    </source>
</evidence>
<reference evidence="13" key="2">
    <citation type="submission" date="2025-09" db="UniProtKB">
        <authorList>
            <consortium name="Ensembl"/>
        </authorList>
    </citation>
    <scope>IDENTIFICATION</scope>
</reference>
<feature type="domain" description="F-BAR" evidence="12">
    <location>
        <begin position="3"/>
        <end position="250"/>
    </location>
</feature>
<dbReference type="InterPro" id="IPR018808">
    <property type="entry name" value="Muniscin_C"/>
</dbReference>
<evidence type="ECO:0000259" key="12">
    <source>
        <dbReference type="PROSITE" id="PS51741"/>
    </source>
</evidence>
<feature type="region of interest" description="Disordered" evidence="10">
    <location>
        <begin position="298"/>
        <end position="351"/>
    </location>
</feature>
<dbReference type="CTD" id="115548"/>
<keyword evidence="6 9" id="KW-0175">Coiled coil</keyword>
<evidence type="ECO:0000256" key="6">
    <source>
        <dbReference type="ARBA" id="ARBA00023054"/>
    </source>
</evidence>
<evidence type="ECO:0000256" key="4">
    <source>
        <dbReference type="ARBA" id="ARBA00022553"/>
    </source>
</evidence>
<keyword evidence="14" id="KW-1185">Reference proteome</keyword>
<evidence type="ECO:0000256" key="9">
    <source>
        <dbReference type="PROSITE-ProRule" id="PRU01077"/>
    </source>
</evidence>
<dbReference type="PANTHER" id="PTHR23065:SF8">
    <property type="entry name" value="F-BAR DOMAIN ONLY PROTEIN 2"/>
    <property type="match status" value="1"/>
</dbReference>
<organism evidence="13 14">
    <name type="scientific">Anser cygnoides</name>
    <name type="common">Swan goose</name>
    <dbReference type="NCBI Taxonomy" id="8845"/>
    <lineage>
        <taxon>Eukaryota</taxon>
        <taxon>Metazoa</taxon>
        <taxon>Chordata</taxon>
        <taxon>Craniata</taxon>
        <taxon>Vertebrata</taxon>
        <taxon>Euteleostomi</taxon>
        <taxon>Archelosauria</taxon>
        <taxon>Archosauria</taxon>
        <taxon>Dinosauria</taxon>
        <taxon>Saurischia</taxon>
        <taxon>Theropoda</taxon>
        <taxon>Coelurosauria</taxon>
        <taxon>Aves</taxon>
        <taxon>Neognathae</taxon>
        <taxon>Galloanserae</taxon>
        <taxon>Anseriformes</taxon>
        <taxon>Anatidae</taxon>
        <taxon>Anserinae</taxon>
        <taxon>Anser</taxon>
    </lineage>
</organism>
<evidence type="ECO:0000256" key="8">
    <source>
        <dbReference type="ARBA" id="ARBA00023176"/>
    </source>
</evidence>
<dbReference type="Gene3D" id="2.60.40.1170">
    <property type="entry name" value="Mu homology domain, subdomain B"/>
    <property type="match status" value="2"/>
</dbReference>
<dbReference type="OrthoDB" id="5593455at2759"/>
<feature type="domain" description="MHD" evidence="11">
    <location>
        <begin position="544"/>
        <end position="811"/>
    </location>
</feature>
<keyword evidence="4" id="KW-0597">Phosphoprotein</keyword>
<comment type="subcellular location">
    <subcellularLocation>
        <location evidence="1">Membrane</location>
        <location evidence="1">Clathrin-coated pit</location>
        <topology evidence="1">Peripheral membrane protein</topology>
        <orientation evidence="1">Cytoplasmic side</orientation>
    </subcellularLocation>
</comment>
<sequence length="812" mass="89243">MMMAYFAESFWGERNNGFDVLYHNMKHGHLSTKELADFIRERATIEEAYSRSMTKLAKSASNYTQLGTFAPVWDVFKTSTEKLASCHLDLVRRLQELIKEVHKYGDEQIKAYKKTKEEVSGTLEAVQSIQSITQALQKSKENYNAKCLEQERLKKEGATPREIDKAAVKSKKATDTYKLYVEKYATVKSDFEQKMTETAQKFQDIEETHLLHMKEIIESLSNTIKEIHLQIGEVHEEFINNMTNTTVESLIQKFAESKGTGKERPGPIEFEECNTSSAVEGIKPRKRKPFGLSGIMKKEKDTESVECPDADSVNIPDVDDEGYSIKPETTQDTKENHFYSSSDSDSEDDEPRRFHIEIKPVQPNNSSQYTMPSLDELKVSIGNIALSPATSQRHSPAQMNRNSSSEELTKSKLSAPTNEKGNSDLLAWDPLFSSSLESSSSASLASSSSSARPTTPLSVGTIVPPPRPASRPKLSTGKLSGINEIPRPFSPPLTSNSSPPPAAPLARAESISSISSSASLSAANTPTVGVSRGPSPVSLGNQDTLPVAVALTESVNAYFKGADPTKCIVKITGDMTVSFPSGIIKVFTSNPSPAVLCFRVKNTSKLEQILPNAQLVYSDQSQSDSSTRDFWMNMQAITVYLKKLSEQNPSASYYNVDVLKYQVSSNGIQSTPLNLATYWKCNASTTDVRVDYKYNPESMNVPSMLSNVQVVVPVDGGVTNMQSLPPAKWNADQMKACWKISSISEKSENGGSGSLRAKFELSEGPSKPATLAVQFISEGSTLSGVDVELVGTGYRLSLLKKRFATGRYMADC</sequence>
<dbReference type="InterPro" id="IPR036168">
    <property type="entry name" value="AP2_Mu_C_sf"/>
</dbReference>
<dbReference type="InterPro" id="IPR031160">
    <property type="entry name" value="F_BAR_dom"/>
</dbReference>
<dbReference type="PANTHER" id="PTHR23065">
    <property type="entry name" value="PROLINE-SERINE-THREONINE PHOSPHATASE INTERACTING PROTEIN 1"/>
    <property type="match status" value="1"/>
</dbReference>
<evidence type="ECO:0000256" key="5">
    <source>
        <dbReference type="ARBA" id="ARBA00022583"/>
    </source>
</evidence>
<dbReference type="GO" id="GO:0005886">
    <property type="term" value="C:plasma membrane"/>
    <property type="evidence" value="ECO:0007669"/>
    <property type="project" value="TreeGrafter"/>
</dbReference>
<dbReference type="RefSeq" id="XP_066844684.1">
    <property type="nucleotide sequence ID" value="XM_066988583.1"/>
</dbReference>
<evidence type="ECO:0000256" key="2">
    <source>
        <dbReference type="ARBA" id="ARBA00011064"/>
    </source>
</evidence>
<comment type="similarity">
    <text evidence="2">Belongs to the FCHO family.</text>
</comment>
<evidence type="ECO:0000313" key="13">
    <source>
        <dbReference type="Ensembl" id="ENSACDP00005012128.1"/>
    </source>
</evidence>
<feature type="compositionally biased region" description="Low complexity" evidence="10">
    <location>
        <begin position="441"/>
        <end position="451"/>
    </location>
</feature>
<dbReference type="KEGG" id="acyg:106042916"/>
<feature type="region of interest" description="Disordered" evidence="10">
    <location>
        <begin position="387"/>
        <end position="422"/>
    </location>
</feature>
<dbReference type="FunFam" id="2.60.40.1170:FF:000005">
    <property type="entry name" value="SH3-containing GRB2-like protein 3-interacting protein 1 isoform X3"/>
    <property type="match status" value="1"/>
</dbReference>
<dbReference type="PROSITE" id="PS51741">
    <property type="entry name" value="F_BAR"/>
    <property type="match status" value="1"/>
</dbReference>
<name>A0A8B9DYP2_ANSCY</name>
<dbReference type="Gene3D" id="1.20.1270.60">
    <property type="entry name" value="Arfaptin homology (AH) domain/BAR domain"/>
    <property type="match status" value="1"/>
</dbReference>
<dbReference type="SUPFAM" id="SSF103657">
    <property type="entry name" value="BAR/IMD domain-like"/>
    <property type="match status" value="1"/>
</dbReference>
<accession>A0A8B9DYP2</accession>
<feature type="region of interest" description="Disordered" evidence="10">
    <location>
        <begin position="441"/>
        <end position="508"/>
    </location>
</feature>
<keyword evidence="5" id="KW-0254">Endocytosis</keyword>
<keyword evidence="8" id="KW-0168">Coated pit</keyword>
<dbReference type="InterPro" id="IPR054713">
    <property type="entry name" value="GMIP/FCHO2-like_FCH"/>
</dbReference>
<dbReference type="InterPro" id="IPR001060">
    <property type="entry name" value="FCH_dom"/>
</dbReference>
<dbReference type="Pfam" id="PF10291">
    <property type="entry name" value="muHD"/>
    <property type="match status" value="1"/>
</dbReference>
<dbReference type="GeneID" id="106042916"/>
<dbReference type="Proteomes" id="UP000694521">
    <property type="component" value="Unplaced"/>
</dbReference>
<dbReference type="GO" id="GO:0030136">
    <property type="term" value="C:clathrin-coated vesicle"/>
    <property type="evidence" value="ECO:0007669"/>
    <property type="project" value="TreeGrafter"/>
</dbReference>
<dbReference type="GO" id="GO:0098793">
    <property type="term" value="C:presynapse"/>
    <property type="evidence" value="ECO:0007669"/>
    <property type="project" value="GOC"/>
</dbReference>
<evidence type="ECO:0000313" key="14">
    <source>
        <dbReference type="Proteomes" id="UP000694521"/>
    </source>
</evidence>